<evidence type="ECO:0000313" key="1">
    <source>
        <dbReference type="EMBL" id="CAB1417972.1"/>
    </source>
</evidence>
<organism evidence="1 2">
    <name type="scientific">Pleuronectes platessa</name>
    <name type="common">European plaice</name>
    <dbReference type="NCBI Taxonomy" id="8262"/>
    <lineage>
        <taxon>Eukaryota</taxon>
        <taxon>Metazoa</taxon>
        <taxon>Chordata</taxon>
        <taxon>Craniata</taxon>
        <taxon>Vertebrata</taxon>
        <taxon>Euteleostomi</taxon>
        <taxon>Actinopterygii</taxon>
        <taxon>Neopterygii</taxon>
        <taxon>Teleostei</taxon>
        <taxon>Neoteleostei</taxon>
        <taxon>Acanthomorphata</taxon>
        <taxon>Carangaria</taxon>
        <taxon>Pleuronectiformes</taxon>
        <taxon>Pleuronectoidei</taxon>
        <taxon>Pleuronectidae</taxon>
        <taxon>Pleuronectes</taxon>
    </lineage>
</organism>
<reference evidence="1" key="1">
    <citation type="submission" date="2020-03" db="EMBL/GenBank/DDBJ databases">
        <authorList>
            <person name="Weist P."/>
        </authorList>
    </citation>
    <scope>NUCLEOTIDE SEQUENCE</scope>
</reference>
<sequence>MGPEMLRVDYVRLDADDEPEGKKAKKKKEADLRFEDFHKVSSVGTCGGRGGSTGPRSHRNNGRFSFQLIILLVSYPNCTRTD</sequence>
<dbReference type="Proteomes" id="UP001153269">
    <property type="component" value="Unassembled WGS sequence"/>
</dbReference>
<keyword evidence="2" id="KW-1185">Reference proteome</keyword>
<name>A0A9N7TSG5_PLEPL</name>
<evidence type="ECO:0000313" key="2">
    <source>
        <dbReference type="Proteomes" id="UP001153269"/>
    </source>
</evidence>
<gene>
    <name evidence="1" type="ORF">PLEPLA_LOCUS5794</name>
</gene>
<proteinExistence type="predicted"/>
<dbReference type="EMBL" id="CADEAL010000296">
    <property type="protein sequence ID" value="CAB1417972.1"/>
    <property type="molecule type" value="Genomic_DNA"/>
</dbReference>
<comment type="caution">
    <text evidence="1">The sequence shown here is derived from an EMBL/GenBank/DDBJ whole genome shotgun (WGS) entry which is preliminary data.</text>
</comment>
<protein>
    <submittedName>
        <fullName evidence="1">Uncharacterized protein</fullName>
    </submittedName>
</protein>
<accession>A0A9N7TSG5</accession>
<dbReference type="AlphaFoldDB" id="A0A9N7TSG5"/>